<keyword evidence="2" id="KW-0732">Signal</keyword>
<keyword evidence="4" id="KW-1185">Reference proteome</keyword>
<evidence type="ECO:0000313" key="4">
    <source>
        <dbReference type="Proteomes" id="UP000250321"/>
    </source>
</evidence>
<evidence type="ECO:0000256" key="1">
    <source>
        <dbReference type="SAM" id="MobiDB-lite"/>
    </source>
</evidence>
<dbReference type="STRING" id="2094558.A0A314Z8U2"/>
<dbReference type="EMBL" id="PJQY01001921">
    <property type="protein sequence ID" value="PQP98205.1"/>
    <property type="molecule type" value="Genomic_DNA"/>
</dbReference>
<reference evidence="3 4" key="1">
    <citation type="submission" date="2018-02" db="EMBL/GenBank/DDBJ databases">
        <title>Draft genome of wild Prunus yedoensis var. nudiflora.</title>
        <authorList>
            <person name="Baek S."/>
            <person name="Kim J.-H."/>
            <person name="Choi K."/>
            <person name="Kim G.-B."/>
            <person name="Cho A."/>
            <person name="Jang H."/>
            <person name="Shin C.-H."/>
            <person name="Yu H.-J."/>
            <person name="Mun J.-H."/>
        </authorList>
    </citation>
    <scope>NUCLEOTIDE SEQUENCE [LARGE SCALE GENOMIC DNA]</scope>
    <source>
        <strain evidence="4">cv. Jeju island</strain>
        <tissue evidence="3">Leaf</tissue>
    </source>
</reference>
<proteinExistence type="predicted"/>
<comment type="caution">
    <text evidence="3">The sequence shown here is derived from an EMBL/GenBank/DDBJ whole genome shotgun (WGS) entry which is preliminary data.</text>
</comment>
<sequence length="81" mass="8561">MAPRASLKIGFCLFLVLLNFSNSESRPPPAPYLSKMSKQKALMQIKVLKASIARQAAAAAAGSGFTDSKRVSPGGPDGHHH</sequence>
<name>A0A314Z8U2_PRUYE</name>
<feature type="region of interest" description="Disordered" evidence="1">
    <location>
        <begin position="59"/>
        <end position="81"/>
    </location>
</feature>
<accession>A0A314Z8U2</accession>
<organism evidence="3 4">
    <name type="scientific">Prunus yedoensis var. nudiflora</name>
    <dbReference type="NCBI Taxonomy" id="2094558"/>
    <lineage>
        <taxon>Eukaryota</taxon>
        <taxon>Viridiplantae</taxon>
        <taxon>Streptophyta</taxon>
        <taxon>Embryophyta</taxon>
        <taxon>Tracheophyta</taxon>
        <taxon>Spermatophyta</taxon>
        <taxon>Magnoliopsida</taxon>
        <taxon>eudicotyledons</taxon>
        <taxon>Gunneridae</taxon>
        <taxon>Pentapetalae</taxon>
        <taxon>rosids</taxon>
        <taxon>fabids</taxon>
        <taxon>Rosales</taxon>
        <taxon>Rosaceae</taxon>
        <taxon>Amygdaloideae</taxon>
        <taxon>Amygdaleae</taxon>
        <taxon>Prunus</taxon>
    </lineage>
</organism>
<protein>
    <submittedName>
        <fullName evidence="3">Uncharacterized protein</fullName>
    </submittedName>
</protein>
<dbReference type="AlphaFoldDB" id="A0A314Z8U2"/>
<gene>
    <name evidence="3" type="ORF">Pyn_30680</name>
</gene>
<dbReference type="Proteomes" id="UP000250321">
    <property type="component" value="Unassembled WGS sequence"/>
</dbReference>
<dbReference type="OrthoDB" id="1413556at2759"/>
<feature type="signal peptide" evidence="2">
    <location>
        <begin position="1"/>
        <end position="25"/>
    </location>
</feature>
<evidence type="ECO:0000256" key="2">
    <source>
        <dbReference type="SAM" id="SignalP"/>
    </source>
</evidence>
<evidence type="ECO:0000313" key="3">
    <source>
        <dbReference type="EMBL" id="PQP98205.1"/>
    </source>
</evidence>
<feature type="chain" id="PRO_5016408105" evidence="2">
    <location>
        <begin position="26"/>
        <end position="81"/>
    </location>
</feature>